<dbReference type="Proteomes" id="UP000011885">
    <property type="component" value="Unassembled WGS sequence"/>
</dbReference>
<gene>
    <name evidence="1" type="ORF">RSSM_04510</name>
</gene>
<evidence type="ECO:0000313" key="2">
    <source>
        <dbReference type="Proteomes" id="UP000011885"/>
    </source>
</evidence>
<reference evidence="1 2" key="1">
    <citation type="journal article" date="2013" name="Mar. Genomics">
        <title>Expression of sulfatases in Rhodopirellula baltica and the diversity of sulfatases in the genus Rhodopirellula.</title>
        <authorList>
            <person name="Wegner C.E."/>
            <person name="Richter-Heitmann T."/>
            <person name="Klindworth A."/>
            <person name="Klockow C."/>
            <person name="Richter M."/>
            <person name="Achstetter T."/>
            <person name="Glockner F.O."/>
            <person name="Harder J."/>
        </authorList>
    </citation>
    <scope>NUCLEOTIDE SEQUENCE [LARGE SCALE GENOMIC DNA]</scope>
    <source>
        <strain evidence="1 2">SM41</strain>
    </source>
</reference>
<sequence>MPTTLLTRRTRSSVLSIGAAAARGGVGRRWTGRGIGGGRRVSLTRGHRPNLLGRADGKSVVTGEIARKNRSTIALDVNLGASYRLGSGSL</sequence>
<dbReference type="EMBL" id="ANOH01000306">
    <property type="protein sequence ID" value="EMI54064.1"/>
    <property type="molecule type" value="Genomic_DNA"/>
</dbReference>
<comment type="caution">
    <text evidence="1">The sequence shown here is derived from an EMBL/GenBank/DDBJ whole genome shotgun (WGS) entry which is preliminary data.</text>
</comment>
<dbReference type="AlphaFoldDB" id="M5TYE4"/>
<dbReference type="PATRIC" id="fig|1263870.3.peg.4772"/>
<keyword evidence="2" id="KW-1185">Reference proteome</keyword>
<proteinExistence type="predicted"/>
<name>M5TYE4_9BACT</name>
<protein>
    <submittedName>
        <fullName evidence="1">Uncharacterized protein</fullName>
    </submittedName>
</protein>
<accession>M5TYE4</accession>
<evidence type="ECO:0000313" key="1">
    <source>
        <dbReference type="EMBL" id="EMI54064.1"/>
    </source>
</evidence>
<organism evidence="1 2">
    <name type="scientific">Rhodopirellula sallentina SM41</name>
    <dbReference type="NCBI Taxonomy" id="1263870"/>
    <lineage>
        <taxon>Bacteria</taxon>
        <taxon>Pseudomonadati</taxon>
        <taxon>Planctomycetota</taxon>
        <taxon>Planctomycetia</taxon>
        <taxon>Pirellulales</taxon>
        <taxon>Pirellulaceae</taxon>
        <taxon>Rhodopirellula</taxon>
    </lineage>
</organism>